<dbReference type="InterPro" id="IPR036322">
    <property type="entry name" value="WD40_repeat_dom_sf"/>
</dbReference>
<comment type="caution">
    <text evidence="17">The sequence shown here is derived from an EMBL/GenBank/DDBJ whole genome shotgun (WGS) entry which is preliminary data.</text>
</comment>
<dbReference type="PROSITE" id="PS50082">
    <property type="entry name" value="WD_REPEATS_2"/>
    <property type="match status" value="2"/>
</dbReference>
<evidence type="ECO:0000256" key="5">
    <source>
        <dbReference type="ARBA" id="ARBA00022846"/>
    </source>
</evidence>
<dbReference type="EMBL" id="JAIZAY010000010">
    <property type="protein sequence ID" value="KAJ8035291.1"/>
    <property type="molecule type" value="Genomic_DNA"/>
</dbReference>
<evidence type="ECO:0000256" key="13">
    <source>
        <dbReference type="PROSITE-ProRule" id="PRU00221"/>
    </source>
</evidence>
<feature type="compositionally biased region" description="Basic and acidic residues" evidence="15">
    <location>
        <begin position="237"/>
        <end position="252"/>
    </location>
</feature>
<evidence type="ECO:0000256" key="15">
    <source>
        <dbReference type="SAM" id="MobiDB-lite"/>
    </source>
</evidence>
<dbReference type="Proteomes" id="UP001152320">
    <property type="component" value="Chromosome 10"/>
</dbReference>
<evidence type="ECO:0000256" key="8">
    <source>
        <dbReference type="ARBA" id="ARBA00023212"/>
    </source>
</evidence>
<gene>
    <name evidence="17" type="ORF">HOLleu_22466</name>
</gene>
<feature type="compositionally biased region" description="Polar residues" evidence="15">
    <location>
        <begin position="1275"/>
        <end position="1288"/>
    </location>
</feature>
<comment type="similarity">
    <text evidence="11">Belongs to the CFAP44 family.</text>
</comment>
<keyword evidence="7" id="KW-0969">Cilium</keyword>
<dbReference type="Pfam" id="PF00400">
    <property type="entry name" value="WD40"/>
    <property type="match status" value="2"/>
</dbReference>
<dbReference type="PANTHER" id="PTHR14885:SF3">
    <property type="entry name" value="CILIA- AND FLAGELLA-ASSOCIATED PROTEIN 44"/>
    <property type="match status" value="1"/>
</dbReference>
<feature type="compositionally biased region" description="Basic and acidic residues" evidence="15">
    <location>
        <begin position="18"/>
        <end position="41"/>
    </location>
</feature>
<keyword evidence="18" id="KW-1185">Reference proteome</keyword>
<feature type="repeat" description="WD" evidence="13">
    <location>
        <begin position="636"/>
        <end position="677"/>
    </location>
</feature>
<name>A0A9Q1BYI5_HOLLE</name>
<keyword evidence="6 14" id="KW-0175">Coiled coil</keyword>
<comment type="subcellular location">
    <subcellularLocation>
        <location evidence="1">Cytoplasm</location>
        <location evidence="1">Cytoskeleton</location>
        <location evidence="1">Flagellum axoneme</location>
    </subcellularLocation>
</comment>
<dbReference type="InterPro" id="IPR015943">
    <property type="entry name" value="WD40/YVTN_repeat-like_dom_sf"/>
</dbReference>
<protein>
    <recommendedName>
        <fullName evidence="12">Cilia- and flagella-associated protein 44</fullName>
    </recommendedName>
</protein>
<evidence type="ECO:0000313" key="18">
    <source>
        <dbReference type="Proteomes" id="UP001152320"/>
    </source>
</evidence>
<dbReference type="PANTHER" id="PTHR14885">
    <property type="entry name" value="CILIA- AND FLAGELLA-ASSOCIATED PROTEIN 43-RELATED"/>
    <property type="match status" value="1"/>
</dbReference>
<dbReference type="InterPro" id="IPR055439">
    <property type="entry name" value="Beta-prop_EML_1st"/>
</dbReference>
<feature type="region of interest" description="Disordered" evidence="15">
    <location>
        <begin position="1"/>
        <end position="275"/>
    </location>
</feature>
<feature type="compositionally biased region" description="Low complexity" evidence="15">
    <location>
        <begin position="107"/>
        <end position="128"/>
    </location>
</feature>
<feature type="compositionally biased region" description="Basic and acidic residues" evidence="15">
    <location>
        <begin position="56"/>
        <end position="84"/>
    </location>
</feature>
<keyword evidence="9" id="KW-0966">Cell projection</keyword>
<sequence>MNFFSTDEGEIQQNVFDSVERRGESKDQGLVEDTQEGKDEANAQEEEEGATENPEGQEKDNEENGARDLEKEASDEVMDEKLLEESQVNENNNSGEETKPENDGENETAPGEATEAGEVEGIGAAPGSREGEEGGEVEGHTEQENSEETTEEKVPSEEKEETGEAVTATEIGEEPAEPSAENSAEAGEDGGTSGGTAAGEQKNAEGEAADVPPPGDEEPKVDESKETTVSGEDGETKDEAGDSGKKSEKEKEDEASDETEAKKNPSAEEEEKSIPHDFYYDYEEHVSKAKITEDSGLPENMMTLQHSFGYDCHKMSNLHMVDPDTVIFAAGNVVQILNLQTAEQKYVRSLSGGGIGAITVHPSGKYFVVAEKGEMPHIAIYEYPSLKLFRLLRGGTEKAYSFVDFNPSGTLLASVGSYPDFMLTVWDWEQEKTMLRTKAFSQDVFRVTFSPENEGQLTSSGTGHIRFWKMARTFTGLKLQGELGKFGRTEISDIRGYVELPDGKVLSGTEWGNMLLWDGGLIKVQISRKNKKTCHAGVIEQFVMDEGELISVGADGFVRVWDFESIDTADSLDESGIFEMEPMNELKVGNGVHLMSMVKTVDPEAASIWYAQDANGGIWRLDLSFSHTMETPEKLFSFHSGEITALAASPVSQLVASAGHDCAVNVYDYISKTMLCSGKYNSGTTSLLWLPEIIDPKGSVVLAGFEDGVVRALSIARNDEADSKRSSHPKLADFVLKQAFKPHTKPVTAMKIDSKGEFLATGGADSTVFFLSVGDKFSPIGFIEAPGPVSNLTWAPGHFDKSTLLIFCSNGEIMEVEAPEPDKYDTSKTFKIEGLVSRRMTFHSIKSRLRREEEEARKREEEEKKRQEEERRRQIRRQRGLESDDEEEDEKKDDEKEEEEEEPEPLYIPDVPSPILFGVYSPQDSNTFWVSMGDFDAGYLYECKFFDDEEKAFMIKQSREEAINEPIRAIPVIDSDDIPIRTISFSHDGKLAIVGMENGVIRVQSVTEKEGSTNERIPDQCQADLSTLDSYWMLNVHDNNYGRITSLVPSFDDKHIFSSGADGNFFIFSMMSSEQIEEAQAVARAKIPSAKKDDELLRTVDIESKDHYSIELEKQQAEYDKMMKLAEEKKTEVRRTIAKLRRQFKKLLEKNQELPEKLQLERKEFEMDPGIRRELERQTKDRIELVKKELAWEAEKHRIALEKLEQRFKAELECERVVVVSVNSSHQVATYRTTELSKEFHILREEMNRRPTLVSEKAVSREPTKDTLGGDAKLSESNSEATLTTGNQGAKKPTLLTGRLGEKVNQALQKAERAKQKRLARQKQWEELNASKPPEDYEDPADVQAIKEAQENMGDFKLKTAKDYVVPEHLRMNALKKRNQLLILEELMHEYKMEFNHRVLALRDKKISMIEKIKKYLTNLTELQGKIAENQRKQLPECPTLHPGEVPERKFQYTRETLLKFKEELSQRKLQAITGQEGGGGFGGFGGFGGGGGNDGVKKEAEKVSTPASGRVRSRLSLRSARASVSPSVSRSATNSNLSTLEQQLAAAEDIRLLYRQDKLLQQIQELIQNFDAELRMLRHSKFNLDIDLKNADLRESDSF</sequence>
<evidence type="ECO:0000256" key="4">
    <source>
        <dbReference type="ARBA" id="ARBA00022737"/>
    </source>
</evidence>
<feature type="compositionally biased region" description="Basic and acidic residues" evidence="15">
    <location>
        <begin position="129"/>
        <end position="143"/>
    </location>
</feature>
<keyword evidence="4" id="KW-0677">Repeat</keyword>
<dbReference type="SMART" id="SM00320">
    <property type="entry name" value="WD40"/>
    <property type="match status" value="8"/>
</dbReference>
<feature type="region of interest" description="Disordered" evidence="15">
    <location>
        <begin position="1253"/>
        <end position="1338"/>
    </location>
</feature>
<feature type="compositionally biased region" description="Basic and acidic residues" evidence="15">
    <location>
        <begin position="850"/>
        <end position="872"/>
    </location>
</feature>
<evidence type="ECO:0000259" key="16">
    <source>
        <dbReference type="Pfam" id="PF23409"/>
    </source>
</evidence>
<dbReference type="FunFam" id="2.130.10.10:FF:000401">
    <property type="entry name" value="Cilia- and flagella-associated protein 44"/>
    <property type="match status" value="1"/>
</dbReference>
<reference evidence="17" key="1">
    <citation type="submission" date="2021-10" db="EMBL/GenBank/DDBJ databases">
        <title>Tropical sea cucumber genome reveals ecological adaptation and Cuvierian tubules defense mechanism.</title>
        <authorList>
            <person name="Chen T."/>
        </authorList>
    </citation>
    <scope>NUCLEOTIDE SEQUENCE</scope>
    <source>
        <strain evidence="17">Nanhai2018</strain>
        <tissue evidence="17">Muscle</tissue>
    </source>
</reference>
<evidence type="ECO:0000313" key="17">
    <source>
        <dbReference type="EMBL" id="KAJ8035291.1"/>
    </source>
</evidence>
<feature type="compositionally biased region" description="Basic and acidic residues" evidence="15">
    <location>
        <begin position="217"/>
        <end position="226"/>
    </location>
</feature>
<dbReference type="OrthoDB" id="1935234at2759"/>
<evidence type="ECO:0000256" key="11">
    <source>
        <dbReference type="ARBA" id="ARBA00060934"/>
    </source>
</evidence>
<keyword evidence="2" id="KW-0963">Cytoplasm</keyword>
<proteinExistence type="inferred from homology"/>
<keyword evidence="8" id="KW-0206">Cytoskeleton</keyword>
<evidence type="ECO:0000256" key="12">
    <source>
        <dbReference type="ARBA" id="ARBA00074727"/>
    </source>
</evidence>
<feature type="coiled-coil region" evidence="14">
    <location>
        <begin position="1531"/>
        <end position="1581"/>
    </location>
</feature>
<dbReference type="SUPFAM" id="SSF50978">
    <property type="entry name" value="WD40 repeat-like"/>
    <property type="match status" value="2"/>
</dbReference>
<organism evidence="17 18">
    <name type="scientific">Holothuria leucospilota</name>
    <name type="common">Black long sea cucumber</name>
    <name type="synonym">Mertensiothuria leucospilota</name>
    <dbReference type="NCBI Taxonomy" id="206669"/>
    <lineage>
        <taxon>Eukaryota</taxon>
        <taxon>Metazoa</taxon>
        <taxon>Echinodermata</taxon>
        <taxon>Eleutherozoa</taxon>
        <taxon>Echinozoa</taxon>
        <taxon>Holothuroidea</taxon>
        <taxon>Aspidochirotacea</taxon>
        <taxon>Aspidochirotida</taxon>
        <taxon>Holothuriidae</taxon>
        <taxon>Holothuria</taxon>
    </lineage>
</organism>
<accession>A0A9Q1BYI5</accession>
<evidence type="ECO:0000256" key="3">
    <source>
        <dbReference type="ARBA" id="ARBA00022574"/>
    </source>
</evidence>
<evidence type="ECO:0000256" key="14">
    <source>
        <dbReference type="SAM" id="Coils"/>
    </source>
</evidence>
<evidence type="ECO:0000256" key="9">
    <source>
        <dbReference type="ARBA" id="ARBA00023273"/>
    </source>
</evidence>
<evidence type="ECO:0000256" key="10">
    <source>
        <dbReference type="ARBA" id="ARBA00055223"/>
    </source>
</evidence>
<dbReference type="GO" id="GO:0060285">
    <property type="term" value="P:cilium-dependent cell motility"/>
    <property type="evidence" value="ECO:0007669"/>
    <property type="project" value="UniProtKB-ARBA"/>
</dbReference>
<feature type="repeat" description="WD" evidence="13">
    <location>
        <begin position="549"/>
        <end position="571"/>
    </location>
</feature>
<evidence type="ECO:0000256" key="1">
    <source>
        <dbReference type="ARBA" id="ARBA00004611"/>
    </source>
</evidence>
<keyword evidence="3 13" id="KW-0853">WD repeat</keyword>
<dbReference type="Pfam" id="PF23409">
    <property type="entry name" value="Beta-prop_EML"/>
    <property type="match status" value="1"/>
</dbReference>
<feature type="compositionally biased region" description="Acidic residues" evidence="15">
    <location>
        <begin position="883"/>
        <end position="904"/>
    </location>
</feature>
<comment type="function">
    <text evidence="10">Flagellar protein involved in sperm flagellum axoneme organization and function.</text>
</comment>
<feature type="domain" description="EML-like first beta-propeller" evidence="16">
    <location>
        <begin position="355"/>
        <end position="564"/>
    </location>
</feature>
<feature type="coiled-coil region" evidence="14">
    <location>
        <begin position="1112"/>
        <end position="1157"/>
    </location>
</feature>
<evidence type="ECO:0000256" key="6">
    <source>
        <dbReference type="ARBA" id="ARBA00023054"/>
    </source>
</evidence>
<keyword evidence="5 17" id="KW-0282">Flagellum</keyword>
<feature type="region of interest" description="Disordered" evidence="15">
    <location>
        <begin position="849"/>
        <end position="912"/>
    </location>
</feature>
<feature type="compositionally biased region" description="Basic and acidic residues" evidence="15">
    <location>
        <begin position="259"/>
        <end position="275"/>
    </location>
</feature>
<dbReference type="GO" id="GO:0003341">
    <property type="term" value="P:cilium movement"/>
    <property type="evidence" value="ECO:0007669"/>
    <property type="project" value="UniProtKB-ARBA"/>
</dbReference>
<dbReference type="Gene3D" id="2.130.10.10">
    <property type="entry name" value="YVTN repeat-like/Quinoprotein amine dehydrogenase"/>
    <property type="match status" value="3"/>
</dbReference>
<dbReference type="InterPro" id="IPR001680">
    <property type="entry name" value="WD40_rpt"/>
</dbReference>
<evidence type="ECO:0000256" key="7">
    <source>
        <dbReference type="ARBA" id="ARBA00023069"/>
    </source>
</evidence>
<evidence type="ECO:0000256" key="2">
    <source>
        <dbReference type="ARBA" id="ARBA00022490"/>
    </source>
</evidence>
<feature type="compositionally biased region" description="Polar residues" evidence="15">
    <location>
        <begin position="86"/>
        <end position="95"/>
    </location>
</feature>